<name>A0ABT0T2P9_9GAMM</name>
<sequence>MTRYLSEDRRRKPEGEHLLHVVKVRFTDAELDTLEQAAAMTTEGRLAPLLHDLALEALEARREHQSRMLADLAEGKPLDQSAREVLADMLARTAERRLLSKVAHTATA</sequence>
<keyword evidence="2" id="KW-1185">Reference proteome</keyword>
<comment type="caution">
    <text evidence="1">The sequence shown here is derived from an EMBL/GenBank/DDBJ whole genome shotgun (WGS) entry which is preliminary data.</text>
</comment>
<gene>
    <name evidence="1" type="ORF">M8009_12950</name>
</gene>
<organism evidence="1 2">
    <name type="scientific">Halomonas gemina</name>
    <dbReference type="NCBI Taxonomy" id="2945105"/>
    <lineage>
        <taxon>Bacteria</taxon>
        <taxon>Pseudomonadati</taxon>
        <taxon>Pseudomonadota</taxon>
        <taxon>Gammaproteobacteria</taxon>
        <taxon>Oceanospirillales</taxon>
        <taxon>Halomonadaceae</taxon>
        <taxon>Halomonas</taxon>
    </lineage>
</organism>
<evidence type="ECO:0000313" key="1">
    <source>
        <dbReference type="EMBL" id="MCL7941194.1"/>
    </source>
</evidence>
<reference evidence="1" key="1">
    <citation type="submission" date="2022-05" db="EMBL/GenBank/DDBJ databases">
        <title>Halomonas geminus sp. nov. and Halomonas llamarensis sp. nov. isolated from high-altitude salars of the Atacama Desert.</title>
        <authorList>
            <person name="Hintersatz C."/>
            <person name="Rojas L.A."/>
            <person name="Wei T.-S."/>
            <person name="Kutschke S."/>
            <person name="Lehmann F."/>
            <person name="Jain R."/>
            <person name="Pollmann K."/>
        </authorList>
    </citation>
    <scope>NUCLEOTIDE SEQUENCE</scope>
    <source>
        <strain evidence="1">ATCH28</strain>
    </source>
</reference>
<accession>A0ABT0T2P9</accession>
<dbReference type="EMBL" id="JAMJPK010000005">
    <property type="protein sequence ID" value="MCL7941194.1"/>
    <property type="molecule type" value="Genomic_DNA"/>
</dbReference>
<dbReference type="RefSeq" id="WP_250061762.1">
    <property type="nucleotide sequence ID" value="NZ_JAMJPK010000005.1"/>
</dbReference>
<evidence type="ECO:0000313" key="2">
    <source>
        <dbReference type="Proteomes" id="UP001165369"/>
    </source>
</evidence>
<proteinExistence type="predicted"/>
<dbReference type="Proteomes" id="UP001165369">
    <property type="component" value="Unassembled WGS sequence"/>
</dbReference>
<protein>
    <submittedName>
        <fullName evidence="1">Uncharacterized protein</fullName>
    </submittedName>
</protein>